<dbReference type="InterPro" id="IPR006664">
    <property type="entry name" value="OMP_bac"/>
</dbReference>
<evidence type="ECO:0000256" key="3">
    <source>
        <dbReference type="ARBA" id="ARBA00023237"/>
    </source>
</evidence>
<evidence type="ECO:0000313" key="7">
    <source>
        <dbReference type="EMBL" id="BCR05018.1"/>
    </source>
</evidence>
<dbReference type="InterPro" id="IPR050330">
    <property type="entry name" value="Bact_OuterMem_StrucFunc"/>
</dbReference>
<dbReference type="SUPFAM" id="SSF103088">
    <property type="entry name" value="OmpA-like"/>
    <property type="match status" value="1"/>
</dbReference>
<keyword evidence="5" id="KW-0732">Signal</keyword>
<dbReference type="Proteomes" id="UP001319827">
    <property type="component" value="Chromosome"/>
</dbReference>
<dbReference type="InterPro" id="IPR036737">
    <property type="entry name" value="OmpA-like_sf"/>
</dbReference>
<name>A0ABM8HW83_9BACT</name>
<evidence type="ECO:0000259" key="6">
    <source>
        <dbReference type="PROSITE" id="PS51123"/>
    </source>
</evidence>
<dbReference type="RefSeq" id="WP_221248454.1">
    <property type="nucleotide sequence ID" value="NZ_AP024355.1"/>
</dbReference>
<accession>A0ABM8HW83</accession>
<keyword evidence="3" id="KW-0998">Cell outer membrane</keyword>
<dbReference type="PANTHER" id="PTHR30329:SF21">
    <property type="entry name" value="LIPOPROTEIN YIAD-RELATED"/>
    <property type="match status" value="1"/>
</dbReference>
<gene>
    <name evidence="7" type="ORF">DESUT3_20870</name>
</gene>
<reference evidence="7 8" key="1">
    <citation type="journal article" date="2016" name="C (Basel)">
        <title>Selective Growth of and Electricity Production by Marine Exoelectrogenic Bacteria in Self-Aggregated Hydrogel of Microbially Reduced Graphene Oxide.</title>
        <authorList>
            <person name="Yoshida N."/>
            <person name="Goto Y."/>
            <person name="Miyata Y."/>
        </authorList>
    </citation>
    <scope>NUCLEOTIDE SEQUENCE [LARGE SCALE GENOMIC DNA]</scope>
    <source>
        <strain evidence="7 8">NIT-T3</strain>
    </source>
</reference>
<comment type="subcellular location">
    <subcellularLocation>
        <location evidence="1">Cell outer membrane</location>
    </subcellularLocation>
</comment>
<dbReference type="PROSITE" id="PS51123">
    <property type="entry name" value="OMPA_2"/>
    <property type="match status" value="1"/>
</dbReference>
<feature type="signal peptide" evidence="5">
    <location>
        <begin position="1"/>
        <end position="24"/>
    </location>
</feature>
<sequence>MRRSILVLAMLAALSLGRATPSYALTPTQFGNIGLLSQPTADTLNAGNIGLGLWGNFSEKGKSNIVPVSLTMGLGSFMEVYGSYPNLLFNDDDLDSGRGYANIGAKFRVWGKRSSLFKMALDAQVRRTLSDSPDFDGLTDLVGRVIGSYKPLERFGIHVNAGYVKAEDPDNIDFEDQYIFAGGVEFFPSMRLRLIAELETLTERVDGGGKPTEATAGFQYFISPHLTVNLGLGMGLSDVSPDWRVLVGLSGSQGVGTYRRSIPKIIEPAPEEPEAVSEPIKIVKIRTLTPLIPTAAVKTSPVAKLEVPIEPNTEEVVVMPVEKLVIPEAAAGGALAVAPIAPPEVSPAPASRAAAPVAATQEVGATKAPEEPIRTVVYRKFRLPELTFSFDQWSLSDEGKKTLSLIANHLRQEGKWLILRIDGHTDNVGSDLYNDRLSLKRAISAATHLVARDGFDANRIFVRGFGESTPIADNATEEGRAENRRLEILVLVPREGGH</sequence>
<dbReference type="Gene3D" id="3.30.1330.60">
    <property type="entry name" value="OmpA-like domain"/>
    <property type="match status" value="1"/>
</dbReference>
<protein>
    <submittedName>
        <fullName evidence="7">Membrane protein</fullName>
    </submittedName>
</protein>
<keyword evidence="8" id="KW-1185">Reference proteome</keyword>
<dbReference type="EMBL" id="AP024355">
    <property type="protein sequence ID" value="BCR05018.1"/>
    <property type="molecule type" value="Genomic_DNA"/>
</dbReference>
<feature type="domain" description="OmpA-like" evidence="6">
    <location>
        <begin position="379"/>
        <end position="494"/>
    </location>
</feature>
<evidence type="ECO:0000256" key="4">
    <source>
        <dbReference type="PROSITE-ProRule" id="PRU00473"/>
    </source>
</evidence>
<feature type="chain" id="PRO_5046139222" evidence="5">
    <location>
        <begin position="25"/>
        <end position="498"/>
    </location>
</feature>
<dbReference type="Pfam" id="PF00691">
    <property type="entry name" value="OmpA"/>
    <property type="match status" value="1"/>
</dbReference>
<dbReference type="PRINTS" id="PR01021">
    <property type="entry name" value="OMPADOMAIN"/>
</dbReference>
<evidence type="ECO:0000256" key="1">
    <source>
        <dbReference type="ARBA" id="ARBA00004442"/>
    </source>
</evidence>
<organism evidence="7 8">
    <name type="scientific">Desulfuromonas versatilis</name>
    <dbReference type="NCBI Taxonomy" id="2802975"/>
    <lineage>
        <taxon>Bacteria</taxon>
        <taxon>Pseudomonadati</taxon>
        <taxon>Thermodesulfobacteriota</taxon>
        <taxon>Desulfuromonadia</taxon>
        <taxon>Desulfuromonadales</taxon>
        <taxon>Desulfuromonadaceae</taxon>
        <taxon>Desulfuromonas</taxon>
    </lineage>
</organism>
<evidence type="ECO:0000256" key="2">
    <source>
        <dbReference type="ARBA" id="ARBA00023136"/>
    </source>
</evidence>
<dbReference type="InterPro" id="IPR006665">
    <property type="entry name" value="OmpA-like"/>
</dbReference>
<dbReference type="CDD" id="cd07185">
    <property type="entry name" value="OmpA_C-like"/>
    <property type="match status" value="1"/>
</dbReference>
<evidence type="ECO:0000256" key="5">
    <source>
        <dbReference type="SAM" id="SignalP"/>
    </source>
</evidence>
<evidence type="ECO:0000313" key="8">
    <source>
        <dbReference type="Proteomes" id="UP001319827"/>
    </source>
</evidence>
<reference evidence="7 8" key="2">
    <citation type="journal article" date="2021" name="Int. J. Syst. Evol. Microbiol.">
        <title>Isolation and Polyphasic Characterization of Desulfuromonas versatilis sp. Nov., an Electrogenic Bacteria Capable of Versatile Metabolism Isolated from a Graphene Oxide-Reducing Enrichment Culture.</title>
        <authorList>
            <person name="Xie L."/>
            <person name="Yoshida N."/>
            <person name="Ishii S."/>
            <person name="Meng L."/>
        </authorList>
    </citation>
    <scope>NUCLEOTIDE SEQUENCE [LARGE SCALE GENOMIC DNA]</scope>
    <source>
        <strain evidence="7 8">NIT-T3</strain>
    </source>
</reference>
<keyword evidence="2 4" id="KW-0472">Membrane</keyword>
<dbReference type="PANTHER" id="PTHR30329">
    <property type="entry name" value="STATOR ELEMENT OF FLAGELLAR MOTOR COMPLEX"/>
    <property type="match status" value="1"/>
</dbReference>
<proteinExistence type="predicted"/>